<sequence length="445" mass="51363">NKFQIKGTQLNGFCPFNNGISAKKFQLQMLINSCSSSMTNFDVWFVEEEGVTYRLSFILNLYLELTLFRPKMKDRLKGETMPLCQSEPAPVTHLPIKIQEESIYEDSMPILERVRPEWFRKMDGKGEGSQEDIQMRVFSGGITNKLVGFYLNSDKDDVVIVKMYGEKTEMFIDRDEEIKTMQLLHDRKCGPILYAIFDNGIAYEYTPGAPLNVINCRADTVYPLVAKEMARMHSIPLSPEEYEKGSSIWKLLKMFCKLSLEALDSKPEVKARFEAVGISNQWGLLAVEELEVLCSKEPMPLAFCHNDILLGNVILDEKRDVVAFIDFEYAATNYVPFDIANHFNEFAGGEDIDFSLYPDEEFQRAWIGQYLNHLKIGEGKSGYDVDTFYRWVQLCTPISLVLWMVWGIVQTCYSDIDYDFFTFVTVRLPEYNKAMQVIRLHNQNL</sequence>
<dbReference type="CDD" id="cd05157">
    <property type="entry name" value="ETNK_euk"/>
    <property type="match status" value="1"/>
</dbReference>
<dbReference type="Proteomes" id="UP000708208">
    <property type="component" value="Unassembled WGS sequence"/>
</dbReference>
<reference evidence="3" key="1">
    <citation type="submission" date="2021-06" db="EMBL/GenBank/DDBJ databases">
        <authorList>
            <person name="Hodson N. C."/>
            <person name="Mongue J. A."/>
            <person name="Jaron S. K."/>
        </authorList>
    </citation>
    <scope>NUCLEOTIDE SEQUENCE</scope>
</reference>
<dbReference type="Pfam" id="PF01633">
    <property type="entry name" value="Choline_kinase"/>
    <property type="match status" value="1"/>
</dbReference>
<proteinExistence type="predicted"/>
<feature type="non-terminal residue" evidence="3">
    <location>
        <position position="1"/>
    </location>
</feature>
<dbReference type="GO" id="GO:0004305">
    <property type="term" value="F:ethanolamine kinase activity"/>
    <property type="evidence" value="ECO:0007669"/>
    <property type="project" value="UniProtKB-EC"/>
</dbReference>
<evidence type="ECO:0000313" key="3">
    <source>
        <dbReference type="EMBL" id="CAG7823356.1"/>
    </source>
</evidence>
<name>A0A8J2KYZ8_9HEXA</name>
<comment type="caution">
    <text evidence="3">The sequence shown here is derived from an EMBL/GenBank/DDBJ whole genome shotgun (WGS) entry which is preliminary data.</text>
</comment>
<dbReference type="EMBL" id="CAJVCH010529202">
    <property type="protein sequence ID" value="CAG7823356.1"/>
    <property type="molecule type" value="Genomic_DNA"/>
</dbReference>
<evidence type="ECO:0000256" key="1">
    <source>
        <dbReference type="ARBA" id="ARBA00037883"/>
    </source>
</evidence>
<dbReference type="OrthoDB" id="10267235at2759"/>
<gene>
    <name evidence="3" type="ORF">AFUS01_LOCUS33577</name>
</gene>
<dbReference type="AlphaFoldDB" id="A0A8J2KYZ8"/>
<dbReference type="EC" id="2.7.1.82" evidence="2"/>
<protein>
    <recommendedName>
        <fullName evidence="2">ethanolamine kinase</fullName>
        <ecNumber evidence="2">2.7.1.82</ecNumber>
    </recommendedName>
</protein>
<accession>A0A8J2KYZ8</accession>
<evidence type="ECO:0000256" key="2">
    <source>
        <dbReference type="ARBA" id="ARBA00038874"/>
    </source>
</evidence>
<evidence type="ECO:0000313" key="4">
    <source>
        <dbReference type="Proteomes" id="UP000708208"/>
    </source>
</evidence>
<dbReference type="PANTHER" id="PTHR22603">
    <property type="entry name" value="CHOLINE/ETHANOALAMINE KINASE"/>
    <property type="match status" value="1"/>
</dbReference>
<dbReference type="PANTHER" id="PTHR22603:SF66">
    <property type="entry name" value="ETHANOLAMINE KINASE"/>
    <property type="match status" value="1"/>
</dbReference>
<dbReference type="GO" id="GO:0005737">
    <property type="term" value="C:cytoplasm"/>
    <property type="evidence" value="ECO:0007669"/>
    <property type="project" value="TreeGrafter"/>
</dbReference>
<keyword evidence="4" id="KW-1185">Reference proteome</keyword>
<comment type="pathway">
    <text evidence="1">Phospholipid metabolism; phosphatidylethanolamine biosynthesis; phosphatidylethanolamine from ethanolamine: step 1/3.</text>
</comment>
<dbReference type="GO" id="GO:0006646">
    <property type="term" value="P:phosphatidylethanolamine biosynthetic process"/>
    <property type="evidence" value="ECO:0007669"/>
    <property type="project" value="TreeGrafter"/>
</dbReference>
<organism evidence="3 4">
    <name type="scientific">Allacma fusca</name>
    <dbReference type="NCBI Taxonomy" id="39272"/>
    <lineage>
        <taxon>Eukaryota</taxon>
        <taxon>Metazoa</taxon>
        <taxon>Ecdysozoa</taxon>
        <taxon>Arthropoda</taxon>
        <taxon>Hexapoda</taxon>
        <taxon>Collembola</taxon>
        <taxon>Symphypleona</taxon>
        <taxon>Sminthuridae</taxon>
        <taxon>Allacma</taxon>
    </lineage>
</organism>